<dbReference type="AlphaFoldDB" id="A0A3B0UW19"/>
<dbReference type="GO" id="GO:0000105">
    <property type="term" value="P:L-histidine biosynthetic process"/>
    <property type="evidence" value="ECO:0007669"/>
    <property type="project" value="UniProtKB-UniPathway"/>
</dbReference>
<evidence type="ECO:0000313" key="11">
    <source>
        <dbReference type="EMBL" id="VAW35131.1"/>
    </source>
</evidence>
<evidence type="ECO:0000256" key="9">
    <source>
        <dbReference type="ARBA" id="ARBA00049534"/>
    </source>
</evidence>
<dbReference type="InterPro" id="IPR010139">
    <property type="entry name" value="Imidazole-glycPsynth_HisH"/>
</dbReference>
<evidence type="ECO:0000256" key="4">
    <source>
        <dbReference type="ARBA" id="ARBA00022801"/>
    </source>
</evidence>
<evidence type="ECO:0000256" key="6">
    <source>
        <dbReference type="ARBA" id="ARBA00023102"/>
    </source>
</evidence>
<dbReference type="InterPro" id="IPR029062">
    <property type="entry name" value="Class_I_gatase-like"/>
</dbReference>
<accession>A0A3B0UW19</accession>
<keyword evidence="5" id="KW-0315">Glutamine amidotransferase</keyword>
<keyword evidence="7" id="KW-0456">Lyase</keyword>
<dbReference type="CDD" id="cd01748">
    <property type="entry name" value="GATase1_IGP_Synthase"/>
    <property type="match status" value="1"/>
</dbReference>
<dbReference type="GO" id="GO:0004359">
    <property type="term" value="F:glutaminase activity"/>
    <property type="evidence" value="ECO:0007669"/>
    <property type="project" value="UniProtKB-EC"/>
</dbReference>
<keyword evidence="3" id="KW-0028">Amino-acid biosynthesis</keyword>
<dbReference type="PIRSF" id="PIRSF000495">
    <property type="entry name" value="Amidotransf_hisH"/>
    <property type="match status" value="1"/>
</dbReference>
<keyword evidence="11" id="KW-0808">Transferase</keyword>
<reference evidence="11" key="1">
    <citation type="submission" date="2018-06" db="EMBL/GenBank/DDBJ databases">
        <authorList>
            <person name="Zhirakovskaya E."/>
        </authorList>
    </citation>
    <scope>NUCLEOTIDE SEQUENCE</scope>
</reference>
<dbReference type="PANTHER" id="PTHR42701">
    <property type="entry name" value="IMIDAZOLE GLYCEROL PHOSPHATE SYNTHASE SUBUNIT HISH"/>
    <property type="match status" value="1"/>
</dbReference>
<dbReference type="SUPFAM" id="SSF52317">
    <property type="entry name" value="Class I glutamine amidotransferase-like"/>
    <property type="match status" value="1"/>
</dbReference>
<comment type="pathway">
    <text evidence="1">Amino-acid biosynthesis; L-histidine biosynthesis; L-histidine from 5-phospho-alpha-D-ribose 1-diphosphate: step 5/9.</text>
</comment>
<dbReference type="EMBL" id="UOEZ01000020">
    <property type="protein sequence ID" value="VAW35131.1"/>
    <property type="molecule type" value="Genomic_DNA"/>
</dbReference>
<keyword evidence="4" id="KW-0378">Hydrolase</keyword>
<gene>
    <name evidence="11" type="ORF">MNBD_DELTA02-80</name>
</gene>
<dbReference type="Pfam" id="PF00117">
    <property type="entry name" value="GATase"/>
    <property type="match status" value="1"/>
</dbReference>
<proteinExistence type="inferred from homology"/>
<feature type="domain" description="Glutamine amidotransferase" evidence="10">
    <location>
        <begin position="17"/>
        <end position="215"/>
    </location>
</feature>
<dbReference type="HAMAP" id="MF_00278">
    <property type="entry name" value="HisH"/>
    <property type="match status" value="1"/>
</dbReference>
<protein>
    <submittedName>
        <fullName evidence="11">Imidazole glycerol phosphate synthase amidotransferase subunit</fullName>
        <ecNumber evidence="11">2.4.2.-</ecNumber>
    </submittedName>
</protein>
<organism evidence="11">
    <name type="scientific">hydrothermal vent metagenome</name>
    <dbReference type="NCBI Taxonomy" id="652676"/>
    <lineage>
        <taxon>unclassified sequences</taxon>
        <taxon>metagenomes</taxon>
        <taxon>ecological metagenomes</taxon>
    </lineage>
</organism>
<dbReference type="UniPathway" id="UPA00031">
    <property type="reaction ID" value="UER00010"/>
</dbReference>
<evidence type="ECO:0000259" key="10">
    <source>
        <dbReference type="Pfam" id="PF00117"/>
    </source>
</evidence>
<evidence type="ECO:0000256" key="3">
    <source>
        <dbReference type="ARBA" id="ARBA00022605"/>
    </source>
</evidence>
<dbReference type="InterPro" id="IPR017926">
    <property type="entry name" value="GATASE"/>
</dbReference>
<evidence type="ECO:0000256" key="7">
    <source>
        <dbReference type="ARBA" id="ARBA00023239"/>
    </source>
</evidence>
<name>A0A3B0UW19_9ZZZZ</name>
<sequence>MTKKIAIIDYDMGNLLSVSKALEKVTAGTGAEVVVTREPATIADASHIVLPGVGAFKECMRNLESYDLIGPIKEAVSTSGKPFLGICLGMQLLFEEGLEDCAEGLPHKGLGLIKGSVVAFRTDMEQAGERLKVPHMGWNSIEIKKDSPLLGGIEDGSFFYFVHTYYCAPTDDSVTLTKTNYGFDFTSSVAVENIVATQFHPEKSQRVGLHILKNFTEMG</sequence>
<evidence type="ECO:0000256" key="2">
    <source>
        <dbReference type="ARBA" id="ARBA00011152"/>
    </source>
</evidence>
<dbReference type="EC" id="2.4.2.-" evidence="11"/>
<dbReference type="NCBIfam" id="TIGR01855">
    <property type="entry name" value="IMP_synth_hisH"/>
    <property type="match status" value="1"/>
</dbReference>
<dbReference type="Gene3D" id="3.40.50.880">
    <property type="match status" value="1"/>
</dbReference>
<dbReference type="PROSITE" id="PS51273">
    <property type="entry name" value="GATASE_TYPE_1"/>
    <property type="match status" value="1"/>
</dbReference>
<comment type="catalytic activity">
    <reaction evidence="9">
        <text>L-glutamine + H2O = L-glutamate + NH4(+)</text>
        <dbReference type="Rhea" id="RHEA:15889"/>
        <dbReference type="ChEBI" id="CHEBI:15377"/>
        <dbReference type="ChEBI" id="CHEBI:28938"/>
        <dbReference type="ChEBI" id="CHEBI:29985"/>
        <dbReference type="ChEBI" id="CHEBI:58359"/>
        <dbReference type="EC" id="3.5.1.2"/>
    </reaction>
</comment>
<keyword evidence="6" id="KW-0368">Histidine biosynthesis</keyword>
<comment type="subunit">
    <text evidence="2">Heterodimer of HisH and HisF.</text>
</comment>
<evidence type="ECO:0000256" key="5">
    <source>
        <dbReference type="ARBA" id="ARBA00022962"/>
    </source>
</evidence>
<comment type="catalytic activity">
    <reaction evidence="8">
        <text>5-[(5-phospho-1-deoxy-D-ribulos-1-ylimino)methylamino]-1-(5-phospho-beta-D-ribosyl)imidazole-4-carboxamide + L-glutamine = D-erythro-1-(imidazol-4-yl)glycerol 3-phosphate + 5-amino-1-(5-phospho-beta-D-ribosyl)imidazole-4-carboxamide + L-glutamate + H(+)</text>
        <dbReference type="Rhea" id="RHEA:24793"/>
        <dbReference type="ChEBI" id="CHEBI:15378"/>
        <dbReference type="ChEBI" id="CHEBI:29985"/>
        <dbReference type="ChEBI" id="CHEBI:58278"/>
        <dbReference type="ChEBI" id="CHEBI:58359"/>
        <dbReference type="ChEBI" id="CHEBI:58475"/>
        <dbReference type="ChEBI" id="CHEBI:58525"/>
        <dbReference type="EC" id="4.3.2.10"/>
    </reaction>
</comment>
<evidence type="ECO:0000256" key="1">
    <source>
        <dbReference type="ARBA" id="ARBA00005091"/>
    </source>
</evidence>
<dbReference type="PANTHER" id="PTHR42701:SF1">
    <property type="entry name" value="IMIDAZOLE GLYCEROL PHOSPHATE SYNTHASE SUBUNIT HISH"/>
    <property type="match status" value="1"/>
</dbReference>
<dbReference type="GO" id="GO:0016829">
    <property type="term" value="F:lyase activity"/>
    <property type="evidence" value="ECO:0007669"/>
    <property type="project" value="UniProtKB-KW"/>
</dbReference>
<evidence type="ECO:0000256" key="8">
    <source>
        <dbReference type="ARBA" id="ARBA00047838"/>
    </source>
</evidence>
<dbReference type="GO" id="GO:0000107">
    <property type="term" value="F:imidazoleglycerol-phosphate synthase activity"/>
    <property type="evidence" value="ECO:0007669"/>
    <property type="project" value="TreeGrafter"/>
</dbReference>
<keyword evidence="11" id="KW-0328">Glycosyltransferase</keyword>